<keyword evidence="6" id="KW-0540">Nuclease</keyword>
<dbReference type="RefSeq" id="WP_349246396.1">
    <property type="nucleotide sequence ID" value="NZ_JASCXX010000027.1"/>
</dbReference>
<dbReference type="GO" id="GO:0003700">
    <property type="term" value="F:DNA-binding transcription factor activity"/>
    <property type="evidence" value="ECO:0007669"/>
    <property type="project" value="InterPro"/>
</dbReference>
<keyword evidence="7" id="KW-1185">Reference proteome</keyword>
<dbReference type="AlphaFoldDB" id="A0AAW6U350"/>
<comment type="caution">
    <text evidence="6">The sequence shown here is derived from an EMBL/GenBank/DDBJ whole genome shotgun (WGS) entry which is preliminary data.</text>
</comment>
<feature type="domain" description="AP2/ERF" evidence="5">
    <location>
        <begin position="232"/>
        <end position="286"/>
    </location>
</feature>
<dbReference type="PROSITE" id="PS51032">
    <property type="entry name" value="AP2_ERF"/>
    <property type="match status" value="1"/>
</dbReference>
<feature type="region of interest" description="Disordered" evidence="4">
    <location>
        <begin position="1"/>
        <end position="38"/>
    </location>
</feature>
<evidence type="ECO:0000313" key="6">
    <source>
        <dbReference type="EMBL" id="MDI6450987.1"/>
    </source>
</evidence>
<dbReference type="InterPro" id="IPR001471">
    <property type="entry name" value="AP2/ERF_dom"/>
</dbReference>
<feature type="compositionally biased region" description="Basic and acidic residues" evidence="4">
    <location>
        <begin position="8"/>
        <end position="19"/>
    </location>
</feature>
<sequence length="291" mass="33900">MSKRRKVKPPDEADAESKPPQRKWKPPRVPPPDSPIWPEQYRGKNWKSVYAVLFEGKCLLCVHSCPLSKWRQGEDKFQGQPRLLLCTNHPDHPGELHEVLPIETCRRFAPKRWRSPSLHPPKRRVRATTNEYDPEVRRIHLGNGLFATVDAEDYEQLRKYRWYAIARGRNVYATAKIDGRTVYMHRMLMKPREGYVVDHIDGNGLNNRRCNLRVCTPAQNLANKAPCGGSSQFVGVYRYRDKWMARAVCRGKHYHLGIFADEVEAAKARDRKAYELHGEYAYLNFPEDFTS</sequence>
<evidence type="ECO:0000256" key="1">
    <source>
        <dbReference type="ARBA" id="ARBA00023015"/>
    </source>
</evidence>
<dbReference type="InterPro" id="IPR036955">
    <property type="entry name" value="AP2/ERF_dom_sf"/>
</dbReference>
<dbReference type="Proteomes" id="UP001431776">
    <property type="component" value="Unassembled WGS sequence"/>
</dbReference>
<keyword evidence="6" id="KW-0255">Endonuclease</keyword>
<keyword evidence="1" id="KW-0805">Transcription regulation</keyword>
<evidence type="ECO:0000313" key="7">
    <source>
        <dbReference type="Proteomes" id="UP001431776"/>
    </source>
</evidence>
<evidence type="ECO:0000256" key="2">
    <source>
        <dbReference type="ARBA" id="ARBA00023125"/>
    </source>
</evidence>
<keyword evidence="2" id="KW-0238">DNA-binding</keyword>
<proteinExistence type="predicted"/>
<name>A0AAW6U350_9BACT</name>
<dbReference type="SUPFAM" id="SSF54171">
    <property type="entry name" value="DNA-binding domain"/>
    <property type="match status" value="1"/>
</dbReference>
<dbReference type="GO" id="GO:0003677">
    <property type="term" value="F:DNA binding"/>
    <property type="evidence" value="ECO:0007669"/>
    <property type="project" value="UniProtKB-KW"/>
</dbReference>
<accession>A0AAW6U350</accession>
<dbReference type="InterPro" id="IPR003615">
    <property type="entry name" value="HNH_nuc"/>
</dbReference>
<organism evidence="6 7">
    <name type="scientific">Anaerobaca lacustris</name>
    <dbReference type="NCBI Taxonomy" id="3044600"/>
    <lineage>
        <taxon>Bacteria</taxon>
        <taxon>Pseudomonadati</taxon>
        <taxon>Planctomycetota</taxon>
        <taxon>Phycisphaerae</taxon>
        <taxon>Sedimentisphaerales</taxon>
        <taxon>Anaerobacaceae</taxon>
        <taxon>Anaerobaca</taxon>
    </lineage>
</organism>
<keyword evidence="3" id="KW-0804">Transcription</keyword>
<protein>
    <submittedName>
        <fullName evidence="6">HNH endonuclease</fullName>
    </submittedName>
</protein>
<dbReference type="GO" id="GO:0004519">
    <property type="term" value="F:endonuclease activity"/>
    <property type="evidence" value="ECO:0007669"/>
    <property type="project" value="UniProtKB-KW"/>
</dbReference>
<dbReference type="Gene3D" id="3.90.75.20">
    <property type="match status" value="1"/>
</dbReference>
<dbReference type="EMBL" id="JASCXX010000027">
    <property type="protein sequence ID" value="MDI6450987.1"/>
    <property type="molecule type" value="Genomic_DNA"/>
</dbReference>
<evidence type="ECO:0000259" key="5">
    <source>
        <dbReference type="PROSITE" id="PS51032"/>
    </source>
</evidence>
<evidence type="ECO:0000256" key="3">
    <source>
        <dbReference type="ARBA" id="ARBA00023163"/>
    </source>
</evidence>
<dbReference type="InterPro" id="IPR044925">
    <property type="entry name" value="His-Me_finger_sf"/>
</dbReference>
<dbReference type="InterPro" id="IPR016177">
    <property type="entry name" value="DNA-bd_dom_sf"/>
</dbReference>
<dbReference type="SUPFAM" id="SSF54060">
    <property type="entry name" value="His-Me finger endonucleases"/>
    <property type="match status" value="1"/>
</dbReference>
<gene>
    <name evidence="6" type="ORF">QJ522_18140</name>
</gene>
<dbReference type="Gene3D" id="3.30.730.10">
    <property type="entry name" value="AP2/ERF domain"/>
    <property type="match status" value="1"/>
</dbReference>
<keyword evidence="6" id="KW-0378">Hydrolase</keyword>
<reference evidence="6" key="1">
    <citation type="submission" date="2023-05" db="EMBL/GenBank/DDBJ databases">
        <title>Anaerotaeda fermentans gen. nov., sp. nov., a novel anaerobic planctomycete of the new family within the order Sedimentisphaerales isolated from Taman Peninsula, Russia.</title>
        <authorList>
            <person name="Khomyakova M.A."/>
            <person name="Merkel A.Y."/>
            <person name="Slobodkin A.I."/>
        </authorList>
    </citation>
    <scope>NUCLEOTIDE SEQUENCE</scope>
    <source>
        <strain evidence="6">M17dextr</strain>
    </source>
</reference>
<evidence type="ECO:0000256" key="4">
    <source>
        <dbReference type="SAM" id="MobiDB-lite"/>
    </source>
</evidence>
<dbReference type="Pfam" id="PF13392">
    <property type="entry name" value="HNH_3"/>
    <property type="match status" value="1"/>
</dbReference>